<proteinExistence type="predicted"/>
<comment type="caution">
    <text evidence="3">The sequence shown here is derived from an EMBL/GenBank/DDBJ whole genome shotgun (WGS) entry which is preliminary data.</text>
</comment>
<dbReference type="PANTHER" id="PTHR35340:SF5">
    <property type="entry name" value="ASST-DOMAIN-CONTAINING PROTEIN"/>
    <property type="match status" value="1"/>
</dbReference>
<evidence type="ECO:0000256" key="2">
    <source>
        <dbReference type="SAM" id="SignalP"/>
    </source>
</evidence>
<feature type="chain" id="PRO_5045889370" evidence="2">
    <location>
        <begin position="29"/>
        <end position="740"/>
    </location>
</feature>
<dbReference type="InterPro" id="IPR053143">
    <property type="entry name" value="Arylsulfate_ST"/>
</dbReference>
<gene>
    <name evidence="3" type="ORF">ACFPYL_11415</name>
</gene>
<accession>A0ABW1LJM9</accession>
<name>A0ABW1LJM9_9ACTN</name>
<sequence>MRRSPSVVLCVSLAIGGVAITSSPDGVAADPPVHQVTITGTRVSTWPAYDADQGRFAIGATAMSPTTPDPRDGTVHVTATSTDPAARIRVDGVPLTATSTDVTGLEVGDEVNVQITDSAGTSNQSWVYLPAHFPEVDVVTDQPGQAPGYVFVGFQSFLDAQHGSLAVLDHRGVPRIVRETDGPSSDFKVSAQDPHQFTAALRVPGGGYAIQVLDDQLRVVDTYRLDGIPLDTDSHDAELLPDGRALLMGYHARAGLIDAVIQIVGPDGKADFTWSSKNHLDPAEAYIAPNGDYAHINALQMLDNGDILASFRNQSTIMRISTTYHDGFEPGDVVWRLGGPHNDFDLFGDPLGGPCAQHMPRLLPNGHLLFFDNGSRDEGPTYLGGQSADMCPTPGDPDGPRVARPVTRVVEYDLDQDAMTAAVVSSFDADPRYAPFAGDAQRLDDGNTMVGWSQAGDCTGVAAAQLCPPADPEVTASEVSADGTEVWAMRSPAWITYRAFKFEAPDRIDPEVTLEGPTDGATYAEGDVLPPVTFGCTDRGGANLDACASTVAYGAAAPSAPGPHTVSVTATDGAGNETVRSIRYTVTPTPVPPVDPPIDPPPSTPTVWQPDARIRVAGGAWKQSATVRLDTSRPGRTGALDVQVRNAGTAADRFTLRGGPASPAFTVRYVGGGRDITRGVTSGRFVTPLLRPGQTYRVRLVVTRTDRARASAQRRVSLVASSREHRSKRDGVSALVRAVR</sequence>
<feature type="region of interest" description="Disordered" evidence="1">
    <location>
        <begin position="586"/>
        <end position="605"/>
    </location>
</feature>
<dbReference type="Pfam" id="PF05935">
    <property type="entry name" value="Arylsulfotrans"/>
    <property type="match status" value="1"/>
</dbReference>
<dbReference type="Proteomes" id="UP001596135">
    <property type="component" value="Unassembled WGS sequence"/>
</dbReference>
<evidence type="ECO:0000256" key="1">
    <source>
        <dbReference type="SAM" id="MobiDB-lite"/>
    </source>
</evidence>
<dbReference type="PANTHER" id="PTHR35340">
    <property type="entry name" value="PQQ ENZYME REPEAT PROTEIN-RELATED"/>
    <property type="match status" value="1"/>
</dbReference>
<dbReference type="RefSeq" id="WP_379153959.1">
    <property type="nucleotide sequence ID" value="NZ_JBHSRJ010000004.1"/>
</dbReference>
<dbReference type="EMBL" id="JBHSRJ010000004">
    <property type="protein sequence ID" value="MFC6043689.1"/>
    <property type="molecule type" value="Genomic_DNA"/>
</dbReference>
<keyword evidence="2" id="KW-0732">Signal</keyword>
<protein>
    <submittedName>
        <fullName evidence="3">Aryl-sulfate sulfotransferase</fullName>
    </submittedName>
</protein>
<feature type="compositionally biased region" description="Pro residues" evidence="1">
    <location>
        <begin position="589"/>
        <end position="604"/>
    </location>
</feature>
<organism evidence="3 4">
    <name type="scientific">Nocardioides hankookensis</name>
    <dbReference type="NCBI Taxonomy" id="443157"/>
    <lineage>
        <taxon>Bacteria</taxon>
        <taxon>Bacillati</taxon>
        <taxon>Actinomycetota</taxon>
        <taxon>Actinomycetes</taxon>
        <taxon>Propionibacteriales</taxon>
        <taxon>Nocardioidaceae</taxon>
        <taxon>Nocardioides</taxon>
    </lineage>
</organism>
<reference evidence="4" key="1">
    <citation type="journal article" date="2019" name="Int. J. Syst. Evol. Microbiol.">
        <title>The Global Catalogue of Microorganisms (GCM) 10K type strain sequencing project: providing services to taxonomists for standard genome sequencing and annotation.</title>
        <authorList>
            <consortium name="The Broad Institute Genomics Platform"/>
            <consortium name="The Broad Institute Genome Sequencing Center for Infectious Disease"/>
            <person name="Wu L."/>
            <person name="Ma J."/>
        </authorList>
    </citation>
    <scope>NUCLEOTIDE SEQUENCE [LARGE SCALE GENOMIC DNA]</scope>
    <source>
        <strain evidence="4">CCUG 54522</strain>
    </source>
</reference>
<keyword evidence="4" id="KW-1185">Reference proteome</keyword>
<dbReference type="InterPro" id="IPR010262">
    <property type="entry name" value="Arylsulfotransferase_bact"/>
</dbReference>
<feature type="signal peptide" evidence="2">
    <location>
        <begin position="1"/>
        <end position="28"/>
    </location>
</feature>
<evidence type="ECO:0000313" key="4">
    <source>
        <dbReference type="Proteomes" id="UP001596135"/>
    </source>
</evidence>
<evidence type="ECO:0000313" key="3">
    <source>
        <dbReference type="EMBL" id="MFC6043689.1"/>
    </source>
</evidence>